<evidence type="ECO:0000313" key="3">
    <source>
        <dbReference type="Proteomes" id="UP000515679"/>
    </source>
</evidence>
<dbReference type="Proteomes" id="UP000515679">
    <property type="component" value="Chromosome"/>
</dbReference>
<organism evidence="2 3">
    <name type="scientific">Cohnella cholangitidis</name>
    <dbReference type="NCBI Taxonomy" id="2598458"/>
    <lineage>
        <taxon>Bacteria</taxon>
        <taxon>Bacillati</taxon>
        <taxon>Bacillota</taxon>
        <taxon>Bacilli</taxon>
        <taxon>Bacillales</taxon>
        <taxon>Paenibacillaceae</taxon>
        <taxon>Cohnella</taxon>
    </lineage>
</organism>
<evidence type="ECO:0000313" key="2">
    <source>
        <dbReference type="EMBL" id="QMV40771.1"/>
    </source>
</evidence>
<gene>
    <name evidence="2" type="ORF">FPL14_05805</name>
</gene>
<dbReference type="RefSeq" id="WP_182302128.1">
    <property type="nucleotide sequence ID" value="NZ_CP041969.1"/>
</dbReference>
<dbReference type="AlphaFoldDB" id="A0A7G5BUY7"/>
<accession>A0A7G5BUY7</accession>
<evidence type="ECO:0000256" key="1">
    <source>
        <dbReference type="SAM" id="MobiDB-lite"/>
    </source>
</evidence>
<reference evidence="2 3" key="1">
    <citation type="submission" date="2019-07" db="EMBL/GenBank/DDBJ databases">
        <authorList>
            <person name="Kim J.K."/>
            <person name="Cheong H.-M."/>
            <person name="Choi Y."/>
            <person name="Hwang K.J."/>
            <person name="Lee S."/>
            <person name="Choi C."/>
        </authorList>
    </citation>
    <scope>NUCLEOTIDE SEQUENCE [LARGE SCALE GENOMIC DNA]</scope>
    <source>
        <strain evidence="2 3">KS 22</strain>
    </source>
</reference>
<proteinExistence type="predicted"/>
<dbReference type="KEGG" id="cchl:FPL14_05805"/>
<feature type="compositionally biased region" description="Basic residues" evidence="1">
    <location>
        <begin position="14"/>
        <end position="50"/>
    </location>
</feature>
<feature type="region of interest" description="Disordered" evidence="1">
    <location>
        <begin position="1"/>
        <end position="60"/>
    </location>
</feature>
<keyword evidence="3" id="KW-1185">Reference proteome</keyword>
<name>A0A7G5BUY7_9BACL</name>
<protein>
    <submittedName>
        <fullName evidence="2">Uncharacterized protein</fullName>
    </submittedName>
</protein>
<sequence length="94" mass="10587">MIRRKKSGGSSSKWRSRGVRGKKPLRKKGTKRPLLRRGKKRTGTRIRRTGRVPQHPVSYNQAYDEGFDSAYNEGFDIGYHEGMAAGHQEASKGA</sequence>
<dbReference type="EMBL" id="CP041969">
    <property type="protein sequence ID" value="QMV40771.1"/>
    <property type="molecule type" value="Genomic_DNA"/>
</dbReference>